<keyword evidence="3" id="KW-0503">Monooxygenase</keyword>
<name>A0A917QYZ5_9ACTN</name>
<organism evidence="3 4">
    <name type="scientific">Streptomyces flaveus</name>
    <dbReference type="NCBI Taxonomy" id="66370"/>
    <lineage>
        <taxon>Bacteria</taxon>
        <taxon>Bacillati</taxon>
        <taxon>Actinomycetota</taxon>
        <taxon>Actinomycetes</taxon>
        <taxon>Kitasatosporales</taxon>
        <taxon>Streptomycetaceae</taxon>
        <taxon>Streptomyces</taxon>
        <taxon>Streptomyces aurantiacus group</taxon>
    </lineage>
</organism>
<dbReference type="AlphaFoldDB" id="A0A917QYZ5"/>
<keyword evidence="4" id="KW-1185">Reference proteome</keyword>
<evidence type="ECO:0000313" key="3">
    <source>
        <dbReference type="EMBL" id="GGK76218.1"/>
    </source>
</evidence>
<feature type="domain" description="Flavin reductase like" evidence="2">
    <location>
        <begin position="10"/>
        <end position="153"/>
    </location>
</feature>
<dbReference type="EMBL" id="BMPQ01000009">
    <property type="protein sequence ID" value="GGK76218.1"/>
    <property type="molecule type" value="Genomic_DNA"/>
</dbReference>
<evidence type="ECO:0000259" key="2">
    <source>
        <dbReference type="SMART" id="SM00903"/>
    </source>
</evidence>
<sequence length="173" mass="18670">MQRTVFTRTLARVPGPVTVVTTVDAAGKRWGFTATSFSSVSLEPPLVLVCLDKHASTHAAFTGARHFLINVLAHEQGGVARRFAASGIDRFAGSDMESCELGLPGLPGTCVRVACSMHSVLDVGDHSVLIGRVEATYVTDRTPLVYYDRSFARPAPSDCPEDRQLSALHLTDW</sequence>
<dbReference type="Pfam" id="PF01613">
    <property type="entry name" value="Flavin_Reduct"/>
    <property type="match status" value="1"/>
</dbReference>
<reference evidence="3" key="1">
    <citation type="journal article" date="2014" name="Int. J. Syst. Evol. Microbiol.">
        <title>Complete genome sequence of Corynebacterium casei LMG S-19264T (=DSM 44701T), isolated from a smear-ripened cheese.</title>
        <authorList>
            <consortium name="US DOE Joint Genome Institute (JGI-PGF)"/>
            <person name="Walter F."/>
            <person name="Albersmeier A."/>
            <person name="Kalinowski J."/>
            <person name="Ruckert C."/>
        </authorList>
    </citation>
    <scope>NUCLEOTIDE SEQUENCE</scope>
    <source>
        <strain evidence="3">JCM 3035</strain>
    </source>
</reference>
<dbReference type="PANTHER" id="PTHR30466:SF1">
    <property type="entry name" value="FMN REDUCTASE (NADH) RUTF"/>
    <property type="match status" value="1"/>
</dbReference>
<evidence type="ECO:0000256" key="1">
    <source>
        <dbReference type="ARBA" id="ARBA00023002"/>
    </source>
</evidence>
<evidence type="ECO:0000313" key="4">
    <source>
        <dbReference type="Proteomes" id="UP000637788"/>
    </source>
</evidence>
<dbReference type="GO" id="GO:0004497">
    <property type="term" value="F:monooxygenase activity"/>
    <property type="evidence" value="ECO:0007669"/>
    <property type="project" value="UniProtKB-KW"/>
</dbReference>
<dbReference type="GO" id="GO:0042602">
    <property type="term" value="F:riboflavin reductase (NADPH) activity"/>
    <property type="evidence" value="ECO:0007669"/>
    <property type="project" value="TreeGrafter"/>
</dbReference>
<dbReference type="Proteomes" id="UP000637788">
    <property type="component" value="Unassembled WGS sequence"/>
</dbReference>
<dbReference type="PANTHER" id="PTHR30466">
    <property type="entry name" value="FLAVIN REDUCTASE"/>
    <property type="match status" value="1"/>
</dbReference>
<gene>
    <name evidence="3" type="ORF">GCM10010094_41700</name>
</gene>
<accession>A0A917QYZ5</accession>
<dbReference type="Gene3D" id="2.30.110.10">
    <property type="entry name" value="Electron Transport, Fmn-binding Protein, Chain A"/>
    <property type="match status" value="1"/>
</dbReference>
<reference evidence="3" key="2">
    <citation type="submission" date="2020-09" db="EMBL/GenBank/DDBJ databases">
        <authorList>
            <person name="Sun Q."/>
            <person name="Ohkuma M."/>
        </authorList>
    </citation>
    <scope>NUCLEOTIDE SEQUENCE</scope>
    <source>
        <strain evidence="3">JCM 3035</strain>
    </source>
</reference>
<keyword evidence="1" id="KW-0560">Oxidoreductase</keyword>
<proteinExistence type="predicted"/>
<dbReference type="InterPro" id="IPR012349">
    <property type="entry name" value="Split_barrel_FMN-bd"/>
</dbReference>
<dbReference type="GO" id="GO:0010181">
    <property type="term" value="F:FMN binding"/>
    <property type="evidence" value="ECO:0007669"/>
    <property type="project" value="InterPro"/>
</dbReference>
<dbReference type="SMART" id="SM00903">
    <property type="entry name" value="Flavin_Reduct"/>
    <property type="match status" value="1"/>
</dbReference>
<dbReference type="InterPro" id="IPR002563">
    <property type="entry name" value="Flavin_Rdtase-like_dom"/>
</dbReference>
<comment type="caution">
    <text evidence="3">The sequence shown here is derived from an EMBL/GenBank/DDBJ whole genome shotgun (WGS) entry which is preliminary data.</text>
</comment>
<dbReference type="InterPro" id="IPR050268">
    <property type="entry name" value="NADH-dep_flavin_reductase"/>
</dbReference>
<dbReference type="SUPFAM" id="SSF50475">
    <property type="entry name" value="FMN-binding split barrel"/>
    <property type="match status" value="1"/>
</dbReference>
<protein>
    <submittedName>
        <fullName evidence="3">Nitrilotriacetate monooxygenase</fullName>
    </submittedName>
</protein>